<dbReference type="Proteomes" id="UP000322873">
    <property type="component" value="Unassembled WGS sequence"/>
</dbReference>
<dbReference type="EMBL" id="VICG01000001">
    <property type="protein sequence ID" value="KAA8577022.1"/>
    <property type="molecule type" value="Genomic_DNA"/>
</dbReference>
<reference evidence="1 2" key="1">
    <citation type="submission" date="2019-06" db="EMBL/GenBank/DDBJ databases">
        <title>Genome Sequence of the Brown Rot Fungal Pathogen Monilinia fructicola.</title>
        <authorList>
            <person name="De Miccolis Angelini R.M."/>
            <person name="Landi L."/>
            <person name="Abate D."/>
            <person name="Pollastro S."/>
            <person name="Romanazzi G."/>
            <person name="Faretra F."/>
        </authorList>
    </citation>
    <scope>NUCLEOTIDE SEQUENCE [LARGE SCALE GENOMIC DNA]</scope>
    <source>
        <strain evidence="1 2">Mfrc123</strain>
    </source>
</reference>
<sequence>MFVGNLINIYETSLTDYMIPPLGFEDSGILIIVLKALGTMLTTKRVSLKLNAWRLKINIPVLSILLEYLPIQPR</sequence>
<gene>
    <name evidence="1" type="ORF">EYC84_007037</name>
</gene>
<proteinExistence type="predicted"/>
<comment type="caution">
    <text evidence="1">The sequence shown here is derived from an EMBL/GenBank/DDBJ whole genome shotgun (WGS) entry which is preliminary data.</text>
</comment>
<evidence type="ECO:0000313" key="2">
    <source>
        <dbReference type="Proteomes" id="UP000322873"/>
    </source>
</evidence>
<protein>
    <submittedName>
        <fullName evidence="1">Uncharacterized protein</fullName>
    </submittedName>
</protein>
<accession>A0A5M9KA96</accession>
<evidence type="ECO:0000313" key="1">
    <source>
        <dbReference type="EMBL" id="KAA8577022.1"/>
    </source>
</evidence>
<keyword evidence="2" id="KW-1185">Reference proteome</keyword>
<organism evidence="1 2">
    <name type="scientific">Monilinia fructicola</name>
    <name type="common">Brown rot fungus</name>
    <name type="synonym">Ciboria fructicola</name>
    <dbReference type="NCBI Taxonomy" id="38448"/>
    <lineage>
        <taxon>Eukaryota</taxon>
        <taxon>Fungi</taxon>
        <taxon>Dikarya</taxon>
        <taxon>Ascomycota</taxon>
        <taxon>Pezizomycotina</taxon>
        <taxon>Leotiomycetes</taxon>
        <taxon>Helotiales</taxon>
        <taxon>Sclerotiniaceae</taxon>
        <taxon>Monilinia</taxon>
    </lineage>
</organism>
<name>A0A5M9KA96_MONFR</name>
<dbReference type="AlphaFoldDB" id="A0A5M9KA96"/>